<dbReference type="PIRSF" id="PIRSF006603">
    <property type="entry name" value="DinF"/>
    <property type="match status" value="1"/>
</dbReference>
<dbReference type="GO" id="GO:0042910">
    <property type="term" value="F:xenobiotic transmembrane transporter activity"/>
    <property type="evidence" value="ECO:0007669"/>
    <property type="project" value="InterPro"/>
</dbReference>
<evidence type="ECO:0000256" key="8">
    <source>
        <dbReference type="ARBA" id="ARBA00023136"/>
    </source>
</evidence>
<dbReference type="InterPro" id="IPR048279">
    <property type="entry name" value="MdtK-like"/>
</dbReference>
<evidence type="ECO:0000256" key="4">
    <source>
        <dbReference type="ARBA" id="ARBA00022475"/>
    </source>
</evidence>
<gene>
    <name evidence="10" type="ORF">IMCC12053_2543</name>
</gene>
<dbReference type="RefSeq" id="WP_062219503.1">
    <property type="nucleotide sequence ID" value="NZ_CP012023.1"/>
</dbReference>
<dbReference type="OrthoDB" id="9780160at2"/>
<keyword evidence="3" id="KW-0050">Antiport</keyword>
<evidence type="ECO:0000313" key="11">
    <source>
        <dbReference type="Proteomes" id="UP000064920"/>
    </source>
</evidence>
<comment type="subcellular location">
    <subcellularLocation>
        <location evidence="1">Cell inner membrane</location>
        <topology evidence="1">Multi-pass membrane protein</topology>
    </subcellularLocation>
</comment>
<dbReference type="NCBIfam" id="TIGR00797">
    <property type="entry name" value="matE"/>
    <property type="match status" value="1"/>
</dbReference>
<keyword evidence="8" id="KW-0472">Membrane</keyword>
<dbReference type="GO" id="GO:0005886">
    <property type="term" value="C:plasma membrane"/>
    <property type="evidence" value="ECO:0007669"/>
    <property type="project" value="UniProtKB-SubCell"/>
</dbReference>
<evidence type="ECO:0000256" key="6">
    <source>
        <dbReference type="ARBA" id="ARBA00022989"/>
    </source>
</evidence>
<dbReference type="STRING" id="1397108.IMCC12053_2543"/>
<dbReference type="PATRIC" id="fig|1397108.4.peg.2597"/>
<dbReference type="GO" id="GO:0006811">
    <property type="term" value="P:monoatomic ion transport"/>
    <property type="evidence" value="ECO:0007669"/>
    <property type="project" value="UniProtKB-KW"/>
</dbReference>
<evidence type="ECO:0000256" key="9">
    <source>
        <dbReference type="ARBA" id="ARBA00031636"/>
    </source>
</evidence>
<evidence type="ECO:0000256" key="3">
    <source>
        <dbReference type="ARBA" id="ARBA00022449"/>
    </source>
</evidence>
<evidence type="ECO:0000313" key="10">
    <source>
        <dbReference type="EMBL" id="ALI56490.1"/>
    </source>
</evidence>
<keyword evidence="6" id="KW-1133">Transmembrane helix</keyword>
<reference evidence="10 11" key="1">
    <citation type="submission" date="2015-05" db="EMBL/GenBank/DDBJ databases">
        <authorList>
            <person name="Wang D.B."/>
            <person name="Wang M."/>
        </authorList>
    </citation>
    <scope>NUCLEOTIDE SEQUENCE [LARGE SCALE GENOMIC DNA]</scope>
    <source>
        <strain evidence="10 11">IMCC 12053</strain>
    </source>
</reference>
<dbReference type="CDD" id="cd13131">
    <property type="entry name" value="MATE_NorM_like"/>
    <property type="match status" value="1"/>
</dbReference>
<dbReference type="InterPro" id="IPR002528">
    <property type="entry name" value="MATE_fam"/>
</dbReference>
<keyword evidence="11" id="KW-1185">Reference proteome</keyword>
<evidence type="ECO:0000256" key="2">
    <source>
        <dbReference type="ARBA" id="ARBA00022448"/>
    </source>
</evidence>
<dbReference type="Proteomes" id="UP000064920">
    <property type="component" value="Chromosome"/>
</dbReference>
<protein>
    <recommendedName>
        <fullName evidence="9">Multidrug-efflux transporter</fullName>
    </recommendedName>
</protein>
<proteinExistence type="predicted"/>
<dbReference type="PANTHER" id="PTHR43298:SF2">
    <property type="entry name" value="FMN_FAD EXPORTER YEEO-RELATED"/>
    <property type="match status" value="1"/>
</dbReference>
<evidence type="ECO:0000256" key="1">
    <source>
        <dbReference type="ARBA" id="ARBA00004429"/>
    </source>
</evidence>
<dbReference type="KEGG" id="cmar:IMCC12053_2543"/>
<keyword evidence="2" id="KW-0813">Transport</keyword>
<dbReference type="Pfam" id="PF01554">
    <property type="entry name" value="MatE"/>
    <property type="match status" value="2"/>
</dbReference>
<evidence type="ECO:0000256" key="5">
    <source>
        <dbReference type="ARBA" id="ARBA00022692"/>
    </source>
</evidence>
<keyword evidence="7" id="KW-0406">Ion transport</keyword>
<keyword evidence="5" id="KW-0812">Transmembrane</keyword>
<dbReference type="AlphaFoldDB" id="A0A0N9ZRR2"/>
<dbReference type="PANTHER" id="PTHR43298">
    <property type="entry name" value="MULTIDRUG RESISTANCE PROTEIN NORM-RELATED"/>
    <property type="match status" value="1"/>
</dbReference>
<sequence>MQDQKTYSTHARAVIALALPLAGSQLAQFALHMTDVIMMGWFGLNELAALVLASGYWFITFILLAGFAFAVMPLVANAAGAGDTTVVRRSTRMAMWLSVLAAVAIYPLFGFSERVLIALGQEPEIAALAQPYLIVAGIEMLPALIAMVLRSYFSALERTRVVLLFTVIAVVANAGLNWVLIFGNLGFPAMGVIGSAVASLILSTLTVVALVIYAIKATPENELFRNLTKPDWDMFRTVAKMGVPIGLTSLAEVGLFNAAALMMGWISTVALAAHGVALQLSALAFMIQIGLSQAGTIRAGNAYGRRDEAGLRRGALVVTVLSLVTAALTLTVFLSASHILIGLFIAPTEPQRDLVLAAGAGFMVFAALFQFSDGGQVTALSLLRGVQDTTVPMWLASFSYWGVGLPVAYVCGFVLDMGGNGIWVGLLTGLSCAWVLMAWRFWMNKSRIGGVSA</sequence>
<dbReference type="EMBL" id="CP012023">
    <property type="protein sequence ID" value="ALI56490.1"/>
    <property type="molecule type" value="Genomic_DNA"/>
</dbReference>
<name>A0A0N9ZRR2_9RHOB</name>
<evidence type="ECO:0000256" key="7">
    <source>
        <dbReference type="ARBA" id="ARBA00023065"/>
    </source>
</evidence>
<keyword evidence="4" id="KW-1003">Cell membrane</keyword>
<organism evidence="10 11">
    <name type="scientific">Celeribacter marinus</name>
    <dbReference type="NCBI Taxonomy" id="1397108"/>
    <lineage>
        <taxon>Bacteria</taxon>
        <taxon>Pseudomonadati</taxon>
        <taxon>Pseudomonadota</taxon>
        <taxon>Alphaproteobacteria</taxon>
        <taxon>Rhodobacterales</taxon>
        <taxon>Roseobacteraceae</taxon>
        <taxon>Celeribacter</taxon>
    </lineage>
</organism>
<dbReference type="GO" id="GO:0015297">
    <property type="term" value="F:antiporter activity"/>
    <property type="evidence" value="ECO:0007669"/>
    <property type="project" value="UniProtKB-KW"/>
</dbReference>
<accession>A0A0N9ZRR2</accession>
<dbReference type="InterPro" id="IPR050222">
    <property type="entry name" value="MATE_MdtK"/>
</dbReference>